<evidence type="ECO:0000256" key="3">
    <source>
        <dbReference type="ARBA" id="ARBA00022989"/>
    </source>
</evidence>
<accession>T1F2Y3</accession>
<feature type="transmembrane region" description="Helical" evidence="6">
    <location>
        <begin position="105"/>
        <end position="124"/>
    </location>
</feature>
<dbReference type="EMBL" id="KB096183">
    <property type="protein sequence ID" value="ESO07792.1"/>
    <property type="molecule type" value="Genomic_DNA"/>
</dbReference>
<feature type="compositionally biased region" description="Low complexity" evidence="5">
    <location>
        <begin position="2178"/>
        <end position="2212"/>
    </location>
</feature>
<dbReference type="Gene3D" id="1.10.1450.10">
    <property type="entry name" value="Tetraspanin"/>
    <property type="match status" value="1"/>
</dbReference>
<feature type="compositionally biased region" description="Low complexity" evidence="5">
    <location>
        <begin position="2725"/>
        <end position="2750"/>
    </location>
</feature>
<dbReference type="InterPro" id="IPR018499">
    <property type="entry name" value="Tetraspanin/Peripherin"/>
</dbReference>
<keyword evidence="2 6" id="KW-0812">Transmembrane</keyword>
<evidence type="ECO:0000256" key="2">
    <source>
        <dbReference type="ARBA" id="ARBA00022692"/>
    </source>
</evidence>
<dbReference type="InParanoid" id="T1F2Y3"/>
<dbReference type="CTD" id="20203182"/>
<feature type="transmembrane region" description="Helical" evidence="6">
    <location>
        <begin position="21"/>
        <end position="43"/>
    </location>
</feature>
<feature type="compositionally biased region" description="Basic residues" evidence="5">
    <location>
        <begin position="2779"/>
        <end position="2788"/>
    </location>
</feature>
<evidence type="ECO:0008006" key="10">
    <source>
        <dbReference type="Google" id="ProtNLM"/>
    </source>
</evidence>
<dbReference type="eggNOG" id="KOG3882">
    <property type="taxonomic scope" value="Eukaryota"/>
</dbReference>
<evidence type="ECO:0000313" key="9">
    <source>
        <dbReference type="Proteomes" id="UP000015101"/>
    </source>
</evidence>
<keyword evidence="3 6" id="KW-1133">Transmembrane helix</keyword>
<protein>
    <recommendedName>
        <fullName evidence="10">Tetraspanin</fullName>
    </recommendedName>
</protein>
<dbReference type="SUPFAM" id="SSF48652">
    <property type="entry name" value="Tetraspanin"/>
    <property type="match status" value="1"/>
</dbReference>
<gene>
    <name evidence="8" type="primary">20203182</name>
    <name evidence="7" type="ORF">HELRODRAFT_170345</name>
</gene>
<sequence length="2788" mass="312931">MFLVDIKLNAKTRKILSTFLTFMNLLAVLEAKTVLLCGVYLHIKHAELSDVIGDGFALKALPILAEVMGVMGLCISSFAVYVLFRCRIESYRRRKSLIPTIATNLLVLLAFTWLALVILTMNVFSFQGDSRTDILGLRLEYIFEGVIREAMRLYKKDVVVKSAIDRMQMKLECCGEDLYTDWLQLAWVNEKYLSSEENSNSFTGSLNYERAGYELQGVPFSCCDLNSNKPCHYRDIRSEPFFQKHEDKTFTIHAKGCKSAINAYMLETIKVFGLVAITNVVFNFSAAISSRFLIYATFIDDPTLSSADGSTLTSAKNFSPYSSKPTTFLEMSIRKTPSNSRPTSPNAIETSATRFLNNQSTIPLTPSPNSPAESLVKNFGSPNPFFGTSTEPLKNIQKNVGANTCRLQSPLHSPNNILNTAMLSSPTTYMNYPPRQTATVYQARSTAPPSAFNQNFFPLLSALPNYYCQMTSPYQSTPQSSKRKELLSLCPDNSTSPYSSLRSVSPEFVADDVCTIDSARLNRSKQICEANCGTCNICRFNYGNKTDNKPLCFGSEDKSSVMLQSNKRDEATRPPIANVLEQSSQQLFPQYQQPLFNAKPLTEISSNANFFPPFQPLNNATTHPTQHNLQQQPQTQRSNVVSLNGANISNFQNSPSFTEQPFNQINLARANMKNPSMSNLASNSYYQFQDFALPSSPLRRPQIQPSGTVNQVYSAPNLTFFNPTNVSPFKLIGPRVENMPSQTKINNQAFISQQERQLITQEPRQFLPSRPLPPLPKIESFQISKPLSSVQVQSFTWKQPSTTLAAAAENSLSPKLELPSRNVRPGQKMTNNIFMQQLLSPNRLRLPSIPEQNLTKQNLVTPDTTFSSSQPGQTQTISTSTVKQLVGLTSSVTPLNKPLLPLRQPLLPPPRPAAPKTNIYANIEMKTPSAINVEYNRESVIMSEILSLPDLCETEVSSDVTKGNVLTKVLTTATTTTGVTTTTTATTTTTIISTTTAAMTTFSNVSTTARLLPLNATTTASLTTQTTVKPLPFATSSRFFSQKIDRAPSDIYTTIKSPRFSNFGTYQNKFRMPTGSANRTNVTDIAPPIFTSPHTDVSAGLRHPTIQTSFYENIMPLPILKQGMKTTSEVPRVCFQNPISRSFSLSPIQSYSVHRNMSNAPKNMTVNQSTFRQSNYNASNVTHEDLLNDATTKIKSEIMVNNNSNGCVKCKDIRLKLINKNNNRSSSNTVFNIPAIFLTDNKTSENNPNVNNHIYKNYASKIAHKTNRNKFKVSKKVSTVNKHVSSVRNLNNLTDSLKVPNKKCTTVLMAKNKKHMKRSKVKIKKSGLQTNSKMSIEITSKENCLRKVGDKFERHSDKSFNHLHTPVLSSFSTTESLPKSIDQIDKPEICIKTTQEIKLKLNKISVNANGDDLVKFIPTVCITKCQRCETDHDGVECTEENVASIELTKMMEGKKSHYLIGDKLVCNNNKNRNSNNNNNETRNFLNLVGCFDIASLGCQTSTSKNIKYIAELSNNTLNDASQSLKISSPHCLPRKSFHKLRRHKTPVHVDQPQIIVHEQNDSANICQMLSQLQYNRSTNAHFNHNKSQNYTFDNQNDNQKSLSNYTKFTDSVSDESEILKLLAKGLSGPTGAGEGLPTERDSLDKIIEYLGGYSLNDLASSSSYSLSEYTKGCSDILHSSSMYFYNLLTNKYPWLRSRLSHSDYCNSLLNRGLLSAQRYDTCAGTILNDYLIPRNISYLDPNNQRQDFRPISAFTPLHHSIIHNNPLLSVSKIYSPLTRSDSICTGIRTSTRYNRFLDTSSLCSFKYEKSCNGIPTIYTPSKKPELNLHSPSSCPSKCSKCNHKCSKCNLKCTNHMCSNCRCNRCCQCDRCCRCDRCCQCGCCCRNEPNAGFIRSLRIKKINKPRSLVCESVTDIIPLDDVPDIELSSNDEEIIEEYSTGDGDILLELNQYCPLDQAYIDLDRYPSAGDGQLNYKTRLPPKNNRKAIREPTLSDESESEYAYDKSKAMILKKMTEQLIKNSKKIRKRLIKLPKVKKSQLKNRKQVDAKENYPFMPIHQSYEKIFLKEKAYLEQRKELKQLFGESFVTKWNNPETVVRQCSCTGLTHDTSPCCGYKSFKSKKKNFDESNSSSLSSISRLKNQIKEKIAKNKIKKSEKKNSLGKKNNPYLPKEIKEETEGSSLKSSIVSSNDSSIKSSNESSVESSMESSSGQTDESKGEKDIANTDTIETNDAGQQGDPNLNGIEIKKTINNSNKLKNVTDQSSHNMPSNFNSHQNKKDNRSQETVHFNCNSFNASKKTFSNHNECDLNNSTAGNCKYCTTCQERSSNNRCSDFDKNNFTPIPKPRSLSPMNKILLTQPRNSSIKMCEKCCTPNPKPRTTHFRKSKNTSTNSKIPIPSPRKISFQIKNKHKILELDATKFDQKLVSASAPDNFCKNKSQKNLIPKIIVSSTKPDNKNYCHNQLKSNKYSVKLKSQSIPKNCCQHCCENNYAKMSKSLKMPTIMVNKKVINNSDNQKKLVNNSTRKKLVPLKIPKIFVSGDPYFVGTGKNEEWKTSKKSVNNGCNTKITISRNVGRGNINVDSVENKISDSHSKSDNDASDSSDVDEGTYLTNHTENSNGTGRIDAADKLNFRMYKKNKKFTNCTRKIKIEKRKNKTDHKIIPGNEHMQENLDENTKCRVKSFSEKNEIRPKDETQADSKLLNISEEILQSLMDKSCKTNETDEISTESTMTSSSSKDSSSSDTSSFGSWSSHPASTQRPGDTYDLLINIPQQFLRPDTCRHHHQQHDQR</sequence>
<dbReference type="EMBL" id="AMQM01003523">
    <property type="status" value="NOT_ANNOTATED_CDS"/>
    <property type="molecule type" value="Genomic_DNA"/>
</dbReference>
<evidence type="ECO:0000256" key="1">
    <source>
        <dbReference type="ARBA" id="ARBA00004141"/>
    </source>
</evidence>
<dbReference type="GeneID" id="20203182"/>
<feature type="region of interest" description="Disordered" evidence="5">
    <location>
        <begin position="2374"/>
        <end position="2397"/>
    </location>
</feature>
<proteinExistence type="predicted"/>
<evidence type="ECO:0000313" key="7">
    <source>
        <dbReference type="EMBL" id="ESO07792.1"/>
    </source>
</evidence>
<dbReference type="KEGG" id="hro:HELRODRAFT_170345"/>
<evidence type="ECO:0000256" key="4">
    <source>
        <dbReference type="ARBA" id="ARBA00023136"/>
    </source>
</evidence>
<dbReference type="HOGENOM" id="CLU_226905_0_0_1"/>
<keyword evidence="9" id="KW-1185">Reference proteome</keyword>
<dbReference type="RefSeq" id="XP_009014403.1">
    <property type="nucleotide sequence ID" value="XM_009016155.1"/>
</dbReference>
<dbReference type="Proteomes" id="UP000015101">
    <property type="component" value="Unassembled WGS sequence"/>
</dbReference>
<feature type="compositionally biased region" description="Polar residues" evidence="5">
    <location>
        <begin position="2608"/>
        <end position="2619"/>
    </location>
</feature>
<keyword evidence="4 6" id="KW-0472">Membrane</keyword>
<feature type="compositionally biased region" description="Basic and acidic residues" evidence="5">
    <location>
        <begin position="2584"/>
        <end position="2595"/>
    </location>
</feature>
<feature type="region of interest" description="Disordered" evidence="5">
    <location>
        <begin position="2711"/>
        <end position="2788"/>
    </location>
</feature>
<evidence type="ECO:0000256" key="6">
    <source>
        <dbReference type="SAM" id="Phobius"/>
    </source>
</evidence>
<dbReference type="GO" id="GO:0007601">
    <property type="term" value="P:visual perception"/>
    <property type="evidence" value="ECO:0007669"/>
    <property type="project" value="InterPro"/>
</dbReference>
<dbReference type="Pfam" id="PF00335">
    <property type="entry name" value="Tetraspanin"/>
    <property type="match status" value="1"/>
</dbReference>
<reference evidence="7 9" key="2">
    <citation type="journal article" date="2013" name="Nature">
        <title>Insights into bilaterian evolution from three spiralian genomes.</title>
        <authorList>
            <person name="Simakov O."/>
            <person name="Marletaz F."/>
            <person name="Cho S.J."/>
            <person name="Edsinger-Gonzales E."/>
            <person name="Havlak P."/>
            <person name="Hellsten U."/>
            <person name="Kuo D.H."/>
            <person name="Larsson T."/>
            <person name="Lv J."/>
            <person name="Arendt D."/>
            <person name="Savage R."/>
            <person name="Osoegawa K."/>
            <person name="de Jong P."/>
            <person name="Grimwood J."/>
            <person name="Chapman J.A."/>
            <person name="Shapiro H."/>
            <person name="Aerts A."/>
            <person name="Otillar R.P."/>
            <person name="Terry A.Y."/>
            <person name="Boore J.L."/>
            <person name="Grigoriev I.V."/>
            <person name="Lindberg D.R."/>
            <person name="Seaver E.C."/>
            <person name="Weisblat D.A."/>
            <person name="Putnam N.H."/>
            <person name="Rokhsar D.S."/>
        </authorList>
    </citation>
    <scope>NUCLEOTIDE SEQUENCE</scope>
</reference>
<comment type="subcellular location">
    <subcellularLocation>
        <location evidence="1">Membrane</location>
        <topology evidence="1">Multi-pass membrane protein</topology>
    </subcellularLocation>
</comment>
<organism evidence="8 9">
    <name type="scientific">Helobdella robusta</name>
    <name type="common">Californian leech</name>
    <dbReference type="NCBI Taxonomy" id="6412"/>
    <lineage>
        <taxon>Eukaryota</taxon>
        <taxon>Metazoa</taxon>
        <taxon>Spiralia</taxon>
        <taxon>Lophotrochozoa</taxon>
        <taxon>Annelida</taxon>
        <taxon>Clitellata</taxon>
        <taxon>Hirudinea</taxon>
        <taxon>Rhynchobdellida</taxon>
        <taxon>Glossiphoniidae</taxon>
        <taxon>Helobdella</taxon>
    </lineage>
</organism>
<feature type="transmembrane region" description="Helical" evidence="6">
    <location>
        <begin position="63"/>
        <end position="84"/>
    </location>
</feature>
<feature type="region of interest" description="Disordered" evidence="5">
    <location>
        <begin position="2146"/>
        <end position="2219"/>
    </location>
</feature>
<reference evidence="9" key="1">
    <citation type="submission" date="2012-12" db="EMBL/GenBank/DDBJ databases">
        <authorList>
            <person name="Hellsten U."/>
            <person name="Grimwood J."/>
            <person name="Chapman J.A."/>
            <person name="Shapiro H."/>
            <person name="Aerts A."/>
            <person name="Otillar R.P."/>
            <person name="Terry A.Y."/>
            <person name="Boore J.L."/>
            <person name="Simakov O."/>
            <person name="Marletaz F."/>
            <person name="Cho S.-J."/>
            <person name="Edsinger-Gonzales E."/>
            <person name="Havlak P."/>
            <person name="Kuo D.-H."/>
            <person name="Larsson T."/>
            <person name="Lv J."/>
            <person name="Arendt D."/>
            <person name="Savage R."/>
            <person name="Osoegawa K."/>
            <person name="de Jong P."/>
            <person name="Lindberg D.R."/>
            <person name="Seaver E.C."/>
            <person name="Weisblat D.A."/>
            <person name="Putnam N.H."/>
            <person name="Grigoriev I.V."/>
            <person name="Rokhsar D.S."/>
        </authorList>
    </citation>
    <scope>NUCLEOTIDE SEQUENCE</scope>
</reference>
<feature type="region of interest" description="Disordered" evidence="5">
    <location>
        <begin position="2256"/>
        <end position="2281"/>
    </location>
</feature>
<name>T1F2Y3_HELRO</name>
<dbReference type="GO" id="GO:0005886">
    <property type="term" value="C:plasma membrane"/>
    <property type="evidence" value="ECO:0000318"/>
    <property type="project" value="GO_Central"/>
</dbReference>
<dbReference type="EnsemblMetazoa" id="HelroT170345">
    <property type="protein sequence ID" value="HelroP170345"/>
    <property type="gene ID" value="HelroG170345"/>
</dbReference>
<feature type="region of interest" description="Disordered" evidence="5">
    <location>
        <begin position="2584"/>
        <end position="2622"/>
    </location>
</feature>
<reference evidence="8" key="3">
    <citation type="submission" date="2015-06" db="UniProtKB">
        <authorList>
            <consortium name="EnsemblMetazoa"/>
        </authorList>
    </citation>
    <scope>IDENTIFICATION</scope>
</reference>
<dbReference type="InterPro" id="IPR008952">
    <property type="entry name" value="Tetraspanin_EC2_sf"/>
</dbReference>
<evidence type="ECO:0000256" key="5">
    <source>
        <dbReference type="SAM" id="MobiDB-lite"/>
    </source>
</evidence>
<evidence type="ECO:0000313" key="8">
    <source>
        <dbReference type="EnsemblMetazoa" id="HelroP170345"/>
    </source>
</evidence>
<dbReference type="PRINTS" id="PR00218">
    <property type="entry name" value="PERIPHERNRDS"/>
</dbReference>
<dbReference type="OrthoDB" id="9836210at2759"/>
<feature type="compositionally biased region" description="Acidic residues" evidence="5">
    <location>
        <begin position="2596"/>
        <end position="2605"/>
    </location>
</feature>
<dbReference type="InterPro" id="IPR000830">
    <property type="entry name" value="Peripherin/rom-1"/>
</dbReference>
<feature type="compositionally biased region" description="Polar residues" evidence="5">
    <location>
        <begin position="2256"/>
        <end position="2273"/>
    </location>
</feature>